<accession>A0AAV8ERE1</accession>
<reference evidence="2" key="1">
    <citation type="submission" date="2022-08" db="EMBL/GenBank/DDBJ databases">
        <authorList>
            <person name="Marques A."/>
        </authorList>
    </citation>
    <scope>NUCLEOTIDE SEQUENCE</scope>
    <source>
        <strain evidence="2">RhyPub2mFocal</strain>
        <tissue evidence="2">Leaves</tissue>
    </source>
</reference>
<dbReference type="PANTHER" id="PTHR33210">
    <property type="entry name" value="PROTODERMAL FACTOR 1"/>
    <property type="match status" value="1"/>
</dbReference>
<feature type="compositionally biased region" description="Low complexity" evidence="1">
    <location>
        <begin position="150"/>
        <end position="172"/>
    </location>
</feature>
<evidence type="ECO:0000313" key="3">
    <source>
        <dbReference type="Proteomes" id="UP001140206"/>
    </source>
</evidence>
<dbReference type="AlphaFoldDB" id="A0AAV8ERE1"/>
<name>A0AAV8ERE1_9POAL</name>
<organism evidence="2 3">
    <name type="scientific">Rhynchospora pubera</name>
    <dbReference type="NCBI Taxonomy" id="906938"/>
    <lineage>
        <taxon>Eukaryota</taxon>
        <taxon>Viridiplantae</taxon>
        <taxon>Streptophyta</taxon>
        <taxon>Embryophyta</taxon>
        <taxon>Tracheophyta</taxon>
        <taxon>Spermatophyta</taxon>
        <taxon>Magnoliopsida</taxon>
        <taxon>Liliopsida</taxon>
        <taxon>Poales</taxon>
        <taxon>Cyperaceae</taxon>
        <taxon>Cyperoideae</taxon>
        <taxon>Rhynchosporeae</taxon>
        <taxon>Rhynchospora</taxon>
    </lineage>
</organism>
<dbReference type="InterPro" id="IPR039923">
    <property type="entry name" value="Protodermal_1"/>
</dbReference>
<evidence type="ECO:0000256" key="1">
    <source>
        <dbReference type="SAM" id="MobiDB-lite"/>
    </source>
</evidence>
<evidence type="ECO:0000313" key="2">
    <source>
        <dbReference type="EMBL" id="KAJ4782091.1"/>
    </source>
</evidence>
<comment type="caution">
    <text evidence="2">The sequence shown here is derived from an EMBL/GenBank/DDBJ whole genome shotgun (WGS) entry which is preliminary data.</text>
</comment>
<feature type="compositionally biased region" description="Low complexity" evidence="1">
    <location>
        <begin position="179"/>
        <end position="216"/>
    </location>
</feature>
<keyword evidence="3" id="KW-1185">Reference proteome</keyword>
<dbReference type="EMBL" id="JAMFTS010000003">
    <property type="protein sequence ID" value="KAJ4782091.1"/>
    <property type="molecule type" value="Genomic_DNA"/>
</dbReference>
<dbReference type="PANTHER" id="PTHR33210:SF14">
    <property type="entry name" value="MEIOSIS 5"/>
    <property type="match status" value="1"/>
</dbReference>
<feature type="region of interest" description="Disordered" evidence="1">
    <location>
        <begin position="81"/>
        <end position="216"/>
    </location>
</feature>
<sequence>MSISEDLLHKIFSIYSLHCLFCKASLASISFLVRGFCSESLCKKMGSIRSSVLLSLLLVGLVSPVLCRRLEEFNEKKNFFLFPTPPTSTTPSTPTYSPGGGHGTSTPSTPTYGPGGGHGTSTPSTPSYGTGGHGTSTPSTPSYGTGGHGTSTPSTPSYGTGGSHSTPSTPSYGNGGHGSTTPTYGSGGYYATPTPSHGSGSYNPPSSGSGGHSTPTVPSIDPHHFFTGTCDYWRNHPQQIYAIIGYWSTVGQTFGPTCGVLFGTGTTLHDALSNARNDGFGSLIREGTAAFLNSIANPHFPFTTQQVKEAVATSITSDGAAAAQADLFKQANEGKYHA</sequence>
<proteinExistence type="predicted"/>
<gene>
    <name evidence="2" type="ORF">LUZ62_066348</name>
</gene>
<protein>
    <submittedName>
        <fullName evidence="2">Protodermal factor 1</fullName>
    </submittedName>
</protein>
<dbReference type="Proteomes" id="UP001140206">
    <property type="component" value="Chromosome 3"/>
</dbReference>